<evidence type="ECO:0000313" key="1">
    <source>
        <dbReference type="EMBL" id="QMT83243.1"/>
    </source>
</evidence>
<sequence length="141" mass="16735">MNSPLRKSPKIKLVTLLPKYFQITQDNEMLVTDKSAKRANLLLARLSFQSRRLSFAIPWRSNIKNDDWIKSYVYLLPTTSKTKDNYIACFDYRKMCPIPKYAKSLYQQYLSEYDLKNIPYAVNIEKDLNKLDVWNDIKKNN</sequence>
<reference evidence="1 2" key="1">
    <citation type="submission" date="2020-02" db="EMBL/GenBank/DDBJ databases">
        <title>Complete Genome Sequence of Lactobacillus sp. NFFJ11 Isolated from animal feed.</title>
        <authorList>
            <person name="Jung J.Y."/>
        </authorList>
    </citation>
    <scope>NUCLEOTIDE SEQUENCE [LARGE SCALE GENOMIC DNA]</scope>
    <source>
        <strain evidence="1 2">NFFJ11</strain>
    </source>
</reference>
<organism evidence="1 2">
    <name type="scientific">Companilactobacillus pabuli</name>
    <dbReference type="NCBI Taxonomy" id="2714036"/>
    <lineage>
        <taxon>Bacteria</taxon>
        <taxon>Bacillati</taxon>
        <taxon>Bacillota</taxon>
        <taxon>Bacilli</taxon>
        <taxon>Lactobacillales</taxon>
        <taxon>Lactobacillaceae</taxon>
        <taxon>Companilactobacillus</taxon>
    </lineage>
</organism>
<proteinExistence type="predicted"/>
<dbReference type="RefSeq" id="WP_059074360.1">
    <property type="nucleotide sequence ID" value="NZ_CP049366.1"/>
</dbReference>
<accession>A0A7L7KTX2</accession>
<name>A0A7L7KTX2_9LACO</name>
<dbReference type="KEGG" id="cpab:G6534_00605"/>
<dbReference type="AlphaFoldDB" id="A0A7L7KTX2"/>
<keyword evidence="2" id="KW-1185">Reference proteome</keyword>
<dbReference type="EMBL" id="CP049366">
    <property type="protein sequence ID" value="QMT83243.1"/>
    <property type="molecule type" value="Genomic_DNA"/>
</dbReference>
<gene>
    <name evidence="1" type="ORF">G6534_00605</name>
</gene>
<dbReference type="Proteomes" id="UP000514410">
    <property type="component" value="Chromosome"/>
</dbReference>
<protein>
    <submittedName>
        <fullName evidence="1">Uncharacterized protein</fullName>
    </submittedName>
</protein>
<evidence type="ECO:0000313" key="2">
    <source>
        <dbReference type="Proteomes" id="UP000514410"/>
    </source>
</evidence>